<feature type="compositionally biased region" description="Basic and acidic residues" evidence="4">
    <location>
        <begin position="28"/>
        <end position="59"/>
    </location>
</feature>
<feature type="compositionally biased region" description="Polar residues" evidence="4">
    <location>
        <begin position="139"/>
        <end position="148"/>
    </location>
</feature>
<evidence type="ECO:0000256" key="3">
    <source>
        <dbReference type="ARBA" id="ARBA00023242"/>
    </source>
</evidence>
<accession>A0AAN7XKY4</accession>
<feature type="compositionally biased region" description="Low complexity" evidence="4">
    <location>
        <begin position="640"/>
        <end position="662"/>
    </location>
</feature>
<comment type="subcellular location">
    <subcellularLocation>
        <location evidence="1">Nucleus</location>
    </subcellularLocation>
</comment>
<dbReference type="GO" id="GO:0006355">
    <property type="term" value="P:regulation of DNA-templated transcription"/>
    <property type="evidence" value="ECO:0007669"/>
    <property type="project" value="TreeGrafter"/>
</dbReference>
<feature type="compositionally biased region" description="Basic and acidic residues" evidence="4">
    <location>
        <begin position="507"/>
        <end position="519"/>
    </location>
</feature>
<feature type="region of interest" description="Disordered" evidence="4">
    <location>
        <begin position="1876"/>
        <end position="1965"/>
    </location>
</feature>
<feature type="region of interest" description="Disordered" evidence="4">
    <location>
        <begin position="216"/>
        <end position="781"/>
    </location>
</feature>
<proteinExistence type="predicted"/>
<comment type="pathway">
    <text evidence="2">Protein modification; protein ubiquitination.</text>
</comment>
<reference evidence="6 7" key="1">
    <citation type="journal article" date="2023" name="Genes (Basel)">
        <title>Chromosome-Level Genome Assembly and Circadian Gene Repertoire of the Patagonia Blennie Eleginops maclovinus-The Closest Ancestral Proxy of Antarctic Cryonotothenioids.</title>
        <authorList>
            <person name="Cheng C.C."/>
            <person name="Rivera-Colon A.G."/>
            <person name="Minhas B.F."/>
            <person name="Wilson L."/>
            <person name="Rayamajhi N."/>
            <person name="Vargas-Chacoff L."/>
            <person name="Catchen J.M."/>
        </authorList>
    </citation>
    <scope>NUCLEOTIDE SEQUENCE [LARGE SCALE GENOMIC DNA]</scope>
    <source>
        <strain evidence="6">JMC-PN-2008</strain>
    </source>
</reference>
<feature type="region of interest" description="Disordered" evidence="4">
    <location>
        <begin position="1189"/>
        <end position="1208"/>
    </location>
</feature>
<organism evidence="6 7">
    <name type="scientific">Eleginops maclovinus</name>
    <name type="common">Patagonian blennie</name>
    <name type="synonym">Eleginus maclovinus</name>
    <dbReference type="NCBI Taxonomy" id="56733"/>
    <lineage>
        <taxon>Eukaryota</taxon>
        <taxon>Metazoa</taxon>
        <taxon>Chordata</taxon>
        <taxon>Craniata</taxon>
        <taxon>Vertebrata</taxon>
        <taxon>Euteleostomi</taxon>
        <taxon>Actinopterygii</taxon>
        <taxon>Neopterygii</taxon>
        <taxon>Teleostei</taxon>
        <taxon>Neoteleostei</taxon>
        <taxon>Acanthomorphata</taxon>
        <taxon>Eupercaria</taxon>
        <taxon>Perciformes</taxon>
        <taxon>Notothenioidei</taxon>
        <taxon>Eleginopidae</taxon>
        <taxon>Eleginops</taxon>
    </lineage>
</organism>
<feature type="compositionally biased region" description="Basic residues" evidence="4">
    <location>
        <begin position="395"/>
        <end position="406"/>
    </location>
</feature>
<feature type="region of interest" description="Disordered" evidence="4">
    <location>
        <begin position="1499"/>
        <end position="1722"/>
    </location>
</feature>
<reference evidence="6 7" key="2">
    <citation type="journal article" date="2023" name="Mol. Biol. Evol.">
        <title>Genomics of Secondarily Temperate Adaptation in the Only Non-Antarctic Icefish.</title>
        <authorList>
            <person name="Rivera-Colon A.G."/>
            <person name="Rayamajhi N."/>
            <person name="Minhas B.F."/>
            <person name="Madrigal G."/>
            <person name="Bilyk K.T."/>
            <person name="Yoon V."/>
            <person name="Hune M."/>
            <person name="Gregory S."/>
            <person name="Cheng C.H.C."/>
            <person name="Catchen J.M."/>
        </authorList>
    </citation>
    <scope>NUCLEOTIDE SEQUENCE [LARGE SCALE GENOMIC DNA]</scope>
    <source>
        <strain evidence="6">JMC-PN-2008</strain>
    </source>
</reference>
<dbReference type="Proteomes" id="UP001346869">
    <property type="component" value="Unassembled WGS sequence"/>
</dbReference>
<feature type="compositionally biased region" description="Basic residues" evidence="4">
    <location>
        <begin position="1363"/>
        <end position="1374"/>
    </location>
</feature>
<feature type="compositionally biased region" description="Basic residues" evidence="4">
    <location>
        <begin position="581"/>
        <end position="590"/>
    </location>
</feature>
<feature type="compositionally biased region" description="Basic and acidic residues" evidence="4">
    <location>
        <begin position="763"/>
        <end position="773"/>
    </location>
</feature>
<feature type="compositionally biased region" description="Basic and acidic residues" evidence="4">
    <location>
        <begin position="378"/>
        <end position="394"/>
    </location>
</feature>
<feature type="region of interest" description="Disordered" evidence="4">
    <location>
        <begin position="1352"/>
        <end position="1437"/>
    </location>
</feature>
<dbReference type="PROSITE" id="PS50225">
    <property type="entry name" value="SOCS"/>
    <property type="match status" value="1"/>
</dbReference>
<dbReference type="GO" id="GO:0042800">
    <property type="term" value="F:histone H3K4 methyltransferase activity"/>
    <property type="evidence" value="ECO:0007669"/>
    <property type="project" value="TreeGrafter"/>
</dbReference>
<evidence type="ECO:0000313" key="6">
    <source>
        <dbReference type="EMBL" id="KAK5862249.1"/>
    </source>
</evidence>
<feature type="compositionally biased region" description="Basic and acidic residues" evidence="4">
    <location>
        <begin position="1552"/>
        <end position="1566"/>
    </location>
</feature>
<feature type="compositionally biased region" description="Low complexity" evidence="4">
    <location>
        <begin position="543"/>
        <end position="566"/>
    </location>
</feature>
<feature type="region of interest" description="Disordered" evidence="4">
    <location>
        <begin position="129"/>
        <end position="151"/>
    </location>
</feature>
<feature type="compositionally biased region" description="Basic and acidic residues" evidence="4">
    <location>
        <begin position="532"/>
        <end position="541"/>
    </location>
</feature>
<feature type="compositionally biased region" description="Low complexity" evidence="4">
    <location>
        <begin position="180"/>
        <end position="191"/>
    </location>
</feature>
<feature type="compositionally biased region" description="Polar residues" evidence="4">
    <location>
        <begin position="1021"/>
        <end position="1035"/>
    </location>
</feature>
<dbReference type="EMBL" id="JAUZQC010000012">
    <property type="protein sequence ID" value="KAK5862249.1"/>
    <property type="molecule type" value="Genomic_DNA"/>
</dbReference>
<sequence length="1980" mass="217153">MDQRVKGGTPPTTNSTVDPTPASEDSEVSEKKRWGEGDADVGQKEEEKRGAGKKREGDKGAVLELLIEGRCGSTGQQQLQISGRETTCPEGNVRLRIGLQAKRTKKPPKILESYVCKPTIRTYQRQARGVLKGDGEGGQQNKTSSTPVEATRDQCSVLDAVQTTFKQNASAASPPVAILSSSSQPASTTASKTVSVPAIISQGTKSAKQVPVKLADKTEVKSNSSSERVKKEKLPNINGQTINAGQKPCSPTIDQTVSSTPTDAGIQVPSALETRNEGKNSKKHNGLVQTTKQKGLSNGKSSAGIHGTSTSSKSKVGKQSSFSSVSSMDSSAKPPVSISSHKELSLSTKSRPDSPSSYSATPKPQSSLSVDISSAQSKDQDPPLEKKRDKERKAKKEKRKDRKSKRDKLEAETAKSEIRKDEGKKKKKDKGKDKGKEGKSRHSKEKDERLKTDDILRDELMIEKGKPELKKRDKLSPDRQQTEDNKCGESVDIGKLDKTCQIVNTGRSDEKEKTDDGCKPVKQAEPATGDTSKSKEQDVTRHSNVPPSHPSSSAPLSLPTPSARAPISPPRSPQEQDSRPLKKRKARRPSWTKLVQRAQRAENQEAPSGSQHNPLHSFPQNPKSPLPAKATIQQTDESRQSPSSSVTSSCSPLSSATKPSSPKQGHPTSDLSHHASRCQITPARKRGRPKTPSSSLDEPPPKLSPNAIPTDVPLLGCDAVQKAPVLEPSPKLQCAAQSKSSPKKRGRPPKQPLPEDQSGDALNRTDRNKDCHPSEQGNRQLKIRRLINEMKKRKKKRLHKVMLSGYVGKEGRGGQAANGETSLGICKSIEATTVNTLSALSSSFGSKLGPQINVSKRGTIYMGKRRGRKPKALTSYLNSKSATQSSLFTTSSEPCLFSSNQPQPPSSHPFPSPSLTHSSGAQSPYSEGSLTEPTSSLLFPHSFSLPSPSSSCTSPRPPSSSSLSPFVKKSCPCQGRHHFPFHQSSCKLSCPTLALHHTPGSPSHLKEANPSPRSESHSEETLPSDSGIGTDNNSVSERAENRGVRGMFRLGQGSGVILGGQKHLSSLVDRPSPVSSPLSLMPRHTNPISNSSTLERHRDKHRHRRRDYDCSSAYNCLCPCPGHNKCTHSDFYPCLGHNAMKRQKSKHKKKHQQLHMQDPEFLAELEDLIGQFSEVHIGRRGWARTGLGQGYDGSGNAPGGRRHHSPSHSLRSNIFRINLNGFYSPHPSSYAGNPSFSPQPFYPCQPLHCNRKQDRRQCGCPSKFQETIENMGYYSSYPPATTLYHHLPSSYPIPSPHQYAPHQSHHAHFLLNPARFHRRRSRLLREGALGGEAEGDMGGGSGGGPHLSSGFTSSLSCGCGRSEHKHKHKHRHRHCERDMDDEEELHEDEEEDRREREVLASSRSRSGFILGQGEGGRKGARGLGSTAAATSSSSAERYKHTSLTSLGLGSSHLSSFGGSWGGLGQNWKRFGGLGGTGFGNSSPSWKGFNAEYNTGRLIASDGEDEDGEDESNLYRTSPPPTHTNLFTSAVVATGGRGLKSGLPSRNPGSGDRLWRRDEPAWTERRGTGLQGDSRSRGQQKNVPTLDSVAGGKKRRPGRPRKNPLPSAVSSPTHSSAAPFVSSNDHLPGHNRDGREAVGSKEGPERERGGDTIQQVTELELQARRKKRQKRKHGDSPCQQSVAEDKPESDTLPECFSQSELDQAPSPPETILREEREDEPPRKTFLRAGLYSDDYKIIDPPSQAQQLCRESIEDTPGEREYSLLPAPINVGKYLRLKRINFQLPYDVMWLWQNNQLHSQPAVPLKRKRRYCRLKVKSLSSHQTAESSSEITGLYPHLDLEPLTGVERSFVVKHHVFLVRNLEMVRDRQIRLRIERERKRDVEEEGRDSCHLSCDGADDGEESHIKSDQQAGGMVIEGTVISSDEHHQSQDTSSLLTASPSPNQTQNRQQEEREEEKPEEEVCTREQRRKRLNDLLLTLQHS</sequence>
<feature type="compositionally biased region" description="Polar residues" evidence="4">
    <location>
        <begin position="287"/>
        <end position="301"/>
    </location>
</feature>
<feature type="region of interest" description="Disordered" evidence="4">
    <location>
        <begin position="169"/>
        <end position="193"/>
    </location>
</feature>
<feature type="compositionally biased region" description="Polar residues" evidence="4">
    <location>
        <begin position="1607"/>
        <end position="1624"/>
    </location>
</feature>
<dbReference type="PANTHER" id="PTHR46147">
    <property type="entry name" value="HISTONE-LYSINE N-METHYLTRANSFERASE ASH1"/>
    <property type="match status" value="1"/>
</dbReference>
<feature type="region of interest" description="Disordered" evidence="4">
    <location>
        <begin position="897"/>
        <end position="933"/>
    </location>
</feature>
<gene>
    <name evidence="6" type="ORF">PBY51_017662</name>
</gene>
<evidence type="ECO:0000313" key="7">
    <source>
        <dbReference type="Proteomes" id="UP001346869"/>
    </source>
</evidence>
<feature type="compositionally biased region" description="Polar residues" evidence="4">
    <location>
        <begin position="920"/>
        <end position="932"/>
    </location>
</feature>
<feature type="compositionally biased region" description="Basic and acidic residues" evidence="4">
    <location>
        <begin position="407"/>
        <end position="498"/>
    </location>
</feature>
<feature type="compositionally biased region" description="Basic residues" evidence="4">
    <location>
        <begin position="1663"/>
        <end position="1672"/>
    </location>
</feature>
<feature type="compositionally biased region" description="Polar residues" evidence="4">
    <location>
        <begin position="345"/>
        <end position="377"/>
    </location>
</feature>
<feature type="compositionally biased region" description="Basic and acidic residues" evidence="4">
    <location>
        <begin position="1710"/>
        <end position="1721"/>
    </location>
</feature>
<feature type="region of interest" description="Disordered" evidence="4">
    <location>
        <begin position="947"/>
        <end position="967"/>
    </location>
</feature>
<feature type="region of interest" description="Disordered" evidence="4">
    <location>
        <begin position="1067"/>
        <end position="1100"/>
    </location>
</feature>
<feature type="compositionally biased region" description="Basic and acidic residues" evidence="4">
    <location>
        <begin position="1876"/>
        <end position="1888"/>
    </location>
</feature>
<feature type="compositionally biased region" description="Basic residues" evidence="4">
    <location>
        <begin position="1591"/>
        <end position="1601"/>
    </location>
</feature>
<feature type="compositionally biased region" description="Polar residues" evidence="4">
    <location>
        <begin position="252"/>
        <end position="262"/>
    </location>
</feature>
<feature type="compositionally biased region" description="Low complexity" evidence="4">
    <location>
        <begin position="309"/>
        <end position="333"/>
    </location>
</feature>
<dbReference type="InterPro" id="IPR001496">
    <property type="entry name" value="SOCS_box"/>
</dbReference>
<feature type="compositionally biased region" description="Acidic residues" evidence="4">
    <location>
        <begin position="1501"/>
        <end position="1511"/>
    </location>
</feature>
<evidence type="ECO:0000256" key="1">
    <source>
        <dbReference type="ARBA" id="ARBA00004123"/>
    </source>
</evidence>
<feature type="compositionally biased region" description="Low complexity" evidence="4">
    <location>
        <begin position="1423"/>
        <end position="1435"/>
    </location>
</feature>
<protein>
    <recommendedName>
        <fullName evidence="5">SOCS box domain-containing protein</fullName>
    </recommendedName>
</protein>
<feature type="compositionally biased region" description="Pro residues" evidence="4">
    <location>
        <begin position="902"/>
        <end position="912"/>
    </location>
</feature>
<evidence type="ECO:0000259" key="5">
    <source>
        <dbReference type="PROSITE" id="PS50225"/>
    </source>
</evidence>
<feature type="region of interest" description="Disordered" evidence="4">
    <location>
        <begin position="1"/>
        <end position="59"/>
    </location>
</feature>
<keyword evidence="3" id="KW-0539">Nucleus</keyword>
<feature type="compositionally biased region" description="Gly residues" evidence="4">
    <location>
        <begin position="1189"/>
        <end position="1198"/>
    </location>
</feature>
<keyword evidence="7" id="KW-1185">Reference proteome</keyword>
<evidence type="ECO:0000256" key="2">
    <source>
        <dbReference type="ARBA" id="ARBA00004906"/>
    </source>
</evidence>
<feature type="domain" description="SOCS box" evidence="5">
    <location>
        <begin position="1744"/>
        <end position="1779"/>
    </location>
</feature>
<feature type="compositionally biased region" description="Low complexity" evidence="4">
    <location>
        <begin position="947"/>
        <end position="965"/>
    </location>
</feature>
<feature type="compositionally biased region" description="Low complexity" evidence="4">
    <location>
        <begin position="1067"/>
        <end position="1083"/>
    </location>
</feature>
<feature type="compositionally biased region" description="Polar residues" evidence="4">
    <location>
        <begin position="1928"/>
        <end position="1943"/>
    </location>
</feature>
<evidence type="ECO:0000256" key="4">
    <source>
        <dbReference type="SAM" id="MobiDB-lite"/>
    </source>
</evidence>
<name>A0AAN7XKY4_ELEMC</name>
<comment type="caution">
    <text evidence="6">The sequence shown here is derived from an EMBL/GenBank/DDBJ whole genome shotgun (WGS) entry which is preliminary data.</text>
</comment>
<feature type="compositionally biased region" description="Acidic residues" evidence="4">
    <location>
        <begin position="1378"/>
        <end position="1392"/>
    </location>
</feature>
<feature type="compositionally biased region" description="Polar residues" evidence="4">
    <location>
        <begin position="605"/>
        <end position="623"/>
    </location>
</feature>
<feature type="compositionally biased region" description="Basic and acidic residues" evidence="4">
    <location>
        <begin position="1626"/>
        <end position="1649"/>
    </location>
</feature>
<feature type="compositionally biased region" description="Polar residues" evidence="4">
    <location>
        <begin position="1570"/>
        <end position="1584"/>
    </location>
</feature>
<feature type="region of interest" description="Disordered" evidence="4">
    <location>
        <begin position="998"/>
        <end position="1035"/>
    </location>
</feature>
<dbReference type="PANTHER" id="PTHR46147:SF2">
    <property type="entry name" value="SET-BINDING PROTEIN"/>
    <property type="match status" value="1"/>
</dbReference>
<dbReference type="GO" id="GO:0005654">
    <property type="term" value="C:nucleoplasm"/>
    <property type="evidence" value="ECO:0007669"/>
    <property type="project" value="TreeGrafter"/>
</dbReference>